<accession>A0A679FTX3</accession>
<evidence type="ECO:0000313" key="1">
    <source>
        <dbReference type="EMBL" id="BBW96204.1"/>
    </source>
</evidence>
<organism evidence="1 2">
    <name type="scientific">Geobacillus subterraneus</name>
    <dbReference type="NCBI Taxonomy" id="129338"/>
    <lineage>
        <taxon>Bacteria</taxon>
        <taxon>Bacillati</taxon>
        <taxon>Bacillota</taxon>
        <taxon>Bacilli</taxon>
        <taxon>Bacillales</taxon>
        <taxon>Anoxybacillaceae</taxon>
        <taxon>Geobacillus</taxon>
    </lineage>
</organism>
<gene>
    <name evidence="1" type="ORF">GsuE55_10370</name>
</gene>
<dbReference type="EMBL" id="AP022557">
    <property type="protein sequence ID" value="BBW96204.1"/>
    <property type="molecule type" value="Genomic_DNA"/>
</dbReference>
<protein>
    <submittedName>
        <fullName evidence="1">Uncharacterized protein</fullName>
    </submittedName>
</protein>
<keyword evidence="2" id="KW-1185">Reference proteome</keyword>
<dbReference type="AlphaFoldDB" id="A0A679FTX3"/>
<sequence>MKKRGWPKRLSAFKIGTTDHAGEAVSMYIEQQKRDPDPFGIPSFYYISCNKQFPIVHFGSSKYKLI</sequence>
<proteinExistence type="predicted"/>
<evidence type="ECO:0000313" key="2">
    <source>
        <dbReference type="Proteomes" id="UP000501421"/>
    </source>
</evidence>
<name>A0A679FTX3_9BACL</name>
<reference evidence="2" key="1">
    <citation type="journal article" date="2020" name="Microbiol. Resour. Announc.">
        <title>Complete Genome Sequence of Geobacillus sp. Strain E55-1, Isolated from Mine Geyser in Japan.</title>
        <authorList>
            <person name="Miyazaki K."/>
            <person name="Hase E."/>
            <person name="Tokito N."/>
        </authorList>
    </citation>
    <scope>NUCLEOTIDE SEQUENCE [LARGE SCALE GENOMIC DNA]</scope>
    <source>
        <strain evidence="2">E55-1</strain>
    </source>
</reference>
<dbReference type="Proteomes" id="UP000501421">
    <property type="component" value="Chromosome"/>
</dbReference>